<feature type="transmembrane region" description="Helical" evidence="1">
    <location>
        <begin position="12"/>
        <end position="32"/>
    </location>
</feature>
<dbReference type="PANTHER" id="PTHR45228">
    <property type="entry name" value="CYCLIC DI-GMP PHOSPHODIESTERASE TM_0186-RELATED"/>
    <property type="match status" value="1"/>
</dbReference>
<evidence type="ECO:0000256" key="1">
    <source>
        <dbReference type="SAM" id="Phobius"/>
    </source>
</evidence>
<proteinExistence type="predicted"/>
<evidence type="ECO:0000259" key="3">
    <source>
        <dbReference type="PROSITE" id="PS51832"/>
    </source>
</evidence>
<dbReference type="CDD" id="cd00077">
    <property type="entry name" value="HDc"/>
    <property type="match status" value="1"/>
</dbReference>
<evidence type="ECO:0000313" key="4">
    <source>
        <dbReference type="EMBL" id="NMF91409.1"/>
    </source>
</evidence>
<dbReference type="Proteomes" id="UP000652074">
    <property type="component" value="Unassembled WGS sequence"/>
</dbReference>
<dbReference type="InterPro" id="IPR006674">
    <property type="entry name" value="HD_domain"/>
</dbReference>
<dbReference type="NCBIfam" id="TIGR00277">
    <property type="entry name" value="HDIG"/>
    <property type="match status" value="1"/>
</dbReference>
<reference evidence="4 5" key="1">
    <citation type="submission" date="2019-12" db="EMBL/GenBank/DDBJ databases">
        <title>Comparative genomics gives insights into the taxonomy of the Azoarcus-Aromatoleum group and reveals separate origins of nif in the plant-associated Azoarcus and non-plant-associated Aromatoleum sub-groups.</title>
        <authorList>
            <person name="Lafos M."/>
            <person name="Maluk M."/>
            <person name="Batista M."/>
            <person name="Junghare M."/>
            <person name="Carmona M."/>
            <person name="Faoro H."/>
            <person name="Cruz L.M."/>
            <person name="Battistoni F."/>
            <person name="De Souza E."/>
            <person name="Pedrosa F."/>
            <person name="Chen W.-M."/>
            <person name="Poole P.S."/>
            <person name="Dixon R.A."/>
            <person name="James E.K."/>
        </authorList>
    </citation>
    <scope>NUCLEOTIDE SEQUENCE [LARGE SCALE GENOMIC DNA]</scope>
    <source>
        <strain evidence="4 5">ToN1</strain>
    </source>
</reference>
<dbReference type="EMBL" id="WTVR01000082">
    <property type="protein sequence ID" value="NMF91409.1"/>
    <property type="molecule type" value="Genomic_DNA"/>
</dbReference>
<dbReference type="PROSITE" id="PS51832">
    <property type="entry name" value="HD_GYP"/>
    <property type="match status" value="1"/>
</dbReference>
<dbReference type="RefSeq" id="WP_169208723.1">
    <property type="nucleotide sequence ID" value="NZ_CP059560.1"/>
</dbReference>
<protein>
    <submittedName>
        <fullName evidence="4">HD domain-containing protein</fullName>
    </submittedName>
</protein>
<dbReference type="Pfam" id="PF13487">
    <property type="entry name" value="HD_5"/>
    <property type="match status" value="1"/>
</dbReference>
<feature type="domain" description="HD" evidence="2">
    <location>
        <begin position="230"/>
        <end position="352"/>
    </location>
</feature>
<comment type="caution">
    <text evidence="4">The sequence shown here is derived from an EMBL/GenBank/DDBJ whole genome shotgun (WGS) entry which is preliminary data.</text>
</comment>
<keyword evidence="1" id="KW-1133">Transmembrane helix</keyword>
<name>A0ABX1MZC5_9RHOO</name>
<organism evidence="4 5">
    <name type="scientific">Aromatoleum petrolei</name>
    <dbReference type="NCBI Taxonomy" id="76116"/>
    <lineage>
        <taxon>Bacteria</taxon>
        <taxon>Pseudomonadati</taxon>
        <taxon>Pseudomonadota</taxon>
        <taxon>Betaproteobacteria</taxon>
        <taxon>Rhodocyclales</taxon>
        <taxon>Rhodocyclaceae</taxon>
        <taxon>Aromatoleum</taxon>
    </lineage>
</organism>
<dbReference type="SUPFAM" id="SSF109604">
    <property type="entry name" value="HD-domain/PDEase-like"/>
    <property type="match status" value="1"/>
</dbReference>
<evidence type="ECO:0000259" key="2">
    <source>
        <dbReference type="PROSITE" id="PS51831"/>
    </source>
</evidence>
<dbReference type="InterPro" id="IPR052020">
    <property type="entry name" value="Cyclic_di-GMP/3'3'-cGAMP_PDE"/>
</dbReference>
<evidence type="ECO:0000313" key="5">
    <source>
        <dbReference type="Proteomes" id="UP000652074"/>
    </source>
</evidence>
<accession>A0ABX1MZC5</accession>
<feature type="domain" description="HD-GYP" evidence="3">
    <location>
        <begin position="208"/>
        <end position="403"/>
    </location>
</feature>
<feature type="transmembrane region" description="Helical" evidence="1">
    <location>
        <begin position="168"/>
        <end position="197"/>
    </location>
</feature>
<keyword evidence="5" id="KW-1185">Reference proteome</keyword>
<dbReference type="Gene3D" id="1.10.3210.10">
    <property type="entry name" value="Hypothetical protein af1432"/>
    <property type="match status" value="1"/>
</dbReference>
<gene>
    <name evidence="4" type="ORF">GPA26_23365</name>
</gene>
<keyword evidence="1" id="KW-0812">Transmembrane</keyword>
<dbReference type="SMART" id="SM00471">
    <property type="entry name" value="HDc"/>
    <property type="match status" value="1"/>
</dbReference>
<sequence length="420" mass="46030">MNSFNRRVAWRIGFISVLLGAVASLGAWVVAYKNAEDATVALATEESRRLLRHSDALELSGPDAGERARKAVKTLAGGLFDVAEVYNSHGEKLASAMTPEGQEIEAQLPSHPRPGSGESSHQSLKLDQGRRVLRVFVPLKGAVDSGTAEVHGYFEGVRVLPPWQRQQMLIHALSGAVMVGLASLLCGATIYPVVVLLSADNERKAREILDSHLSLMEALGRAVGKRDSDTGDHNFRVAWMAARIGERLGLSDRAMQSLIVGAFLHDIGKISIPDAILHKPDRLDSGESEIMRTHVAQGEEIVSHIGWLDEAKAIVAAHHEKWDGSGYPRQLAGDAIPLSARIFAVADVFDSLCSKRPYKEALDFDAAMSIMDRDTGRHFDPRVMSVFRPIAWDLFEALEGGDDQLARRRLEDCVRRHFGI</sequence>
<dbReference type="PROSITE" id="PS51831">
    <property type="entry name" value="HD"/>
    <property type="match status" value="1"/>
</dbReference>
<keyword evidence="1" id="KW-0472">Membrane</keyword>
<dbReference type="InterPro" id="IPR003607">
    <property type="entry name" value="HD/PDEase_dom"/>
</dbReference>
<dbReference type="InterPro" id="IPR037522">
    <property type="entry name" value="HD_GYP_dom"/>
</dbReference>
<dbReference type="InterPro" id="IPR006675">
    <property type="entry name" value="HDIG_dom"/>
</dbReference>